<sequence length="40" mass="4387">MGIIGNGFMERAHARTVREIGVRRTGVVAATEFGAWRLPC</sequence>
<name>K4R2P3_STRDJ</name>
<reference evidence="1 2" key="1">
    <citation type="journal article" date="2012" name="J. Bacteriol.">
        <title>Genome sequence of the bacterium Streptomyces davawensis JCM 4913 and heterologous production of the unique antibiotic roseoflavin.</title>
        <authorList>
            <person name="Jankowitsch F."/>
            <person name="Schwarz J."/>
            <person name="Ruckert C."/>
            <person name="Gust B."/>
            <person name="Szczepanowski R."/>
            <person name="Blom J."/>
            <person name="Pelzer S."/>
            <person name="Kalinowski J."/>
            <person name="Mack M."/>
        </authorList>
    </citation>
    <scope>NUCLEOTIDE SEQUENCE [LARGE SCALE GENOMIC DNA]</scope>
    <source>
        <strain evidence="2">DSM 101723 / JCM 4913 / KCC S-0913 / 768</strain>
    </source>
</reference>
<keyword evidence="2" id="KW-1185">Reference proteome</keyword>
<organism evidence="1 2">
    <name type="scientific">Streptomyces davaonensis (strain DSM 101723 / JCM 4913 / KCC S-0913 / 768)</name>
    <dbReference type="NCBI Taxonomy" id="1214101"/>
    <lineage>
        <taxon>Bacteria</taxon>
        <taxon>Bacillati</taxon>
        <taxon>Actinomycetota</taxon>
        <taxon>Actinomycetes</taxon>
        <taxon>Kitasatosporales</taxon>
        <taxon>Streptomycetaceae</taxon>
        <taxon>Streptomyces</taxon>
    </lineage>
</organism>
<dbReference type="KEGG" id="sdv:BN159_2560"/>
<proteinExistence type="predicted"/>
<dbReference type="Proteomes" id="UP000008043">
    <property type="component" value="Chromosome"/>
</dbReference>
<dbReference type="AlphaFoldDB" id="K4R2P3"/>
<dbReference type="HOGENOM" id="CLU_3296940_0_0_11"/>
<dbReference type="STRING" id="1214101.BN159_2560"/>
<evidence type="ECO:0000313" key="2">
    <source>
        <dbReference type="Proteomes" id="UP000008043"/>
    </source>
</evidence>
<protein>
    <submittedName>
        <fullName evidence="1">Uncharacterized protein</fullName>
    </submittedName>
</protein>
<accession>K4R2P3</accession>
<gene>
    <name evidence="1" type="ORF">BN159_2560</name>
</gene>
<dbReference type="EMBL" id="HE971709">
    <property type="protein sequence ID" value="CCK26939.1"/>
    <property type="molecule type" value="Genomic_DNA"/>
</dbReference>
<evidence type="ECO:0000313" key="1">
    <source>
        <dbReference type="EMBL" id="CCK26939.1"/>
    </source>
</evidence>